<reference evidence="3" key="1">
    <citation type="journal article" date="2014" name="Int. J. Syst. Evol. Microbiol.">
        <title>Complete genome sequence of Corynebacterium casei LMG S-19264T (=DSM 44701T), isolated from a smear-ripened cheese.</title>
        <authorList>
            <consortium name="US DOE Joint Genome Institute (JGI-PGF)"/>
            <person name="Walter F."/>
            <person name="Albersmeier A."/>
            <person name="Kalinowski J."/>
            <person name="Ruckert C."/>
        </authorList>
    </citation>
    <scope>NUCLEOTIDE SEQUENCE</scope>
    <source>
        <strain evidence="3">CGMCC 1.16012</strain>
    </source>
</reference>
<dbReference type="EMBL" id="BMKN01000002">
    <property type="protein sequence ID" value="GGE55063.1"/>
    <property type="molecule type" value="Genomic_DNA"/>
</dbReference>
<dbReference type="InterPro" id="IPR016166">
    <property type="entry name" value="FAD-bd_PCMH"/>
</dbReference>
<dbReference type="Gene3D" id="3.30.465.10">
    <property type="match status" value="1"/>
</dbReference>
<dbReference type="AlphaFoldDB" id="A0A917EKI8"/>
<dbReference type="GO" id="GO:0016899">
    <property type="term" value="F:oxidoreductase activity, acting on the CH-OH group of donors, oxygen as acceptor"/>
    <property type="evidence" value="ECO:0007669"/>
    <property type="project" value="InterPro"/>
</dbReference>
<dbReference type="PROSITE" id="PS51387">
    <property type="entry name" value="FAD_PCMH"/>
    <property type="match status" value="1"/>
</dbReference>
<dbReference type="Proteomes" id="UP000606730">
    <property type="component" value="Unassembled WGS sequence"/>
</dbReference>
<keyword evidence="1" id="KW-0285">Flavoprotein</keyword>
<name>A0A917EKI8_9RHOB</name>
<keyword evidence="4" id="KW-1185">Reference proteome</keyword>
<evidence type="ECO:0000313" key="4">
    <source>
        <dbReference type="Proteomes" id="UP000606730"/>
    </source>
</evidence>
<dbReference type="InterPro" id="IPR016169">
    <property type="entry name" value="FAD-bd_PCMH_sub2"/>
</dbReference>
<dbReference type="OrthoDB" id="143770at2"/>
<proteinExistence type="predicted"/>
<dbReference type="SUPFAM" id="SSF56176">
    <property type="entry name" value="FAD-binding/transporter-associated domain-like"/>
    <property type="match status" value="1"/>
</dbReference>
<accession>A0A917EKI8</accession>
<comment type="caution">
    <text evidence="3">The sequence shown here is derived from an EMBL/GenBank/DDBJ whole genome shotgun (WGS) entry which is preliminary data.</text>
</comment>
<keyword evidence="1" id="KW-0274">FAD</keyword>
<dbReference type="PANTHER" id="PTHR43762">
    <property type="entry name" value="L-GULONOLACTONE OXIDASE"/>
    <property type="match status" value="1"/>
</dbReference>
<dbReference type="InterPro" id="IPR010031">
    <property type="entry name" value="FAD_lactone_oxidase-like"/>
</dbReference>
<dbReference type="GO" id="GO:0071949">
    <property type="term" value="F:FAD binding"/>
    <property type="evidence" value="ECO:0007669"/>
    <property type="project" value="InterPro"/>
</dbReference>
<feature type="domain" description="FAD-binding PCMH-type" evidence="2">
    <location>
        <begin position="12"/>
        <end position="178"/>
    </location>
</feature>
<gene>
    <name evidence="3" type="ORF">GCM10011517_23370</name>
</gene>
<sequence>MSRVETLSGWGRWPKRDCVVDDFDPATDTPDRFNHSTITRGAGRSYGDAAMNPDMTFLGPLRNRFISFDPEAGDLVLQAGAKLSEVLEAFVPRGWFLPVTPGTKFATIAGVLAVDAHGKNHHAEGSFGDHVNWFDLMQADGQIKRCSPKDSVHLFNATIGGMGLTGHILTVSIKLRRIETAWIQQKTLPAANLEQAMQLFEDHQDATYSVAWLDCLAKGDARGRSLIYLGEHASVAQLPAEQRSKPFDYPAPKPKSMPIDAPNWALNRFSLKAFNYLYYRKGTKAPPVELVDYDRYFYPLDAIHQWNRLYGKRGFAQYQCALPLASAKEALLEQLDAISKAGLGSFLAVLKRLGPGAPNRPLSFPIEGYTLALDFPLTPQALTLMDLLDEITIAHGGRLYLAKDSRMTQATFEASYGDALTQFRALRRQTGAYDAFQSLQSRRLNL</sequence>
<dbReference type="InterPro" id="IPR006094">
    <property type="entry name" value="Oxid_FAD_bind_N"/>
</dbReference>
<organism evidence="3 4">
    <name type="scientific">Actibacterium pelagium</name>
    <dbReference type="NCBI Taxonomy" id="2029103"/>
    <lineage>
        <taxon>Bacteria</taxon>
        <taxon>Pseudomonadati</taxon>
        <taxon>Pseudomonadota</taxon>
        <taxon>Alphaproteobacteria</taxon>
        <taxon>Rhodobacterales</taxon>
        <taxon>Roseobacteraceae</taxon>
        <taxon>Actibacterium</taxon>
    </lineage>
</organism>
<evidence type="ECO:0000256" key="1">
    <source>
        <dbReference type="ARBA" id="ARBA00022827"/>
    </source>
</evidence>
<protein>
    <submittedName>
        <fullName evidence="3">Oxidoreductase</fullName>
    </submittedName>
</protein>
<dbReference type="RefSeq" id="WP_095594248.1">
    <property type="nucleotide sequence ID" value="NZ_BMKN01000002.1"/>
</dbReference>
<evidence type="ECO:0000259" key="2">
    <source>
        <dbReference type="PROSITE" id="PS51387"/>
    </source>
</evidence>
<reference evidence="3" key="2">
    <citation type="submission" date="2020-09" db="EMBL/GenBank/DDBJ databases">
        <authorList>
            <person name="Sun Q."/>
            <person name="Zhou Y."/>
        </authorList>
    </citation>
    <scope>NUCLEOTIDE SEQUENCE</scope>
    <source>
        <strain evidence="3">CGMCC 1.16012</strain>
    </source>
</reference>
<evidence type="ECO:0000313" key="3">
    <source>
        <dbReference type="EMBL" id="GGE55063.1"/>
    </source>
</evidence>
<dbReference type="PANTHER" id="PTHR43762:SF1">
    <property type="entry name" value="D-ARABINONO-1,4-LACTONE OXIDASE"/>
    <property type="match status" value="1"/>
</dbReference>
<dbReference type="Pfam" id="PF01565">
    <property type="entry name" value="FAD_binding_4"/>
    <property type="match status" value="1"/>
</dbReference>
<dbReference type="InterPro" id="IPR036318">
    <property type="entry name" value="FAD-bd_PCMH-like_sf"/>
</dbReference>